<dbReference type="UniPathway" id="UPA00219"/>
<dbReference type="Gene3D" id="2.40.440.10">
    <property type="entry name" value="L,D-transpeptidase catalytic domain-like"/>
    <property type="match status" value="1"/>
</dbReference>
<keyword evidence="11" id="KW-0732">Signal</keyword>
<evidence type="ECO:0000259" key="12">
    <source>
        <dbReference type="PROSITE" id="PS52029"/>
    </source>
</evidence>
<dbReference type="STRING" id="1365950.SAMN05428963_12124"/>
<dbReference type="GO" id="GO:0018104">
    <property type="term" value="P:peptidoglycan-protein cross-linking"/>
    <property type="evidence" value="ECO:0007669"/>
    <property type="project" value="TreeGrafter"/>
</dbReference>
<dbReference type="Pfam" id="PF03734">
    <property type="entry name" value="YkuD"/>
    <property type="match status" value="1"/>
</dbReference>
<dbReference type="RefSeq" id="WP_078710268.1">
    <property type="nucleotide sequence ID" value="NZ_FUXL01000021.1"/>
</dbReference>
<feature type="region of interest" description="Disordered" evidence="10">
    <location>
        <begin position="245"/>
        <end position="267"/>
    </location>
</feature>
<feature type="active site" description="Nucleophile" evidence="9">
    <location>
        <position position="212"/>
    </location>
</feature>
<dbReference type="PANTHER" id="PTHR30582:SF24">
    <property type="entry name" value="L,D-TRANSPEPTIDASE ERFK_SRFK-RELATED"/>
    <property type="match status" value="1"/>
</dbReference>
<proteinExistence type="inferred from homology"/>
<dbReference type="PROSITE" id="PS51257">
    <property type="entry name" value="PROKAR_LIPOPROTEIN"/>
    <property type="match status" value="1"/>
</dbReference>
<keyword evidence="4" id="KW-0808">Transferase</keyword>
<gene>
    <name evidence="13" type="ORF">SAMN05428963_12124</name>
</gene>
<feature type="compositionally biased region" description="Low complexity" evidence="10">
    <location>
        <begin position="251"/>
        <end position="261"/>
    </location>
</feature>
<name>A0A1T4T8J5_9HYPH</name>
<dbReference type="PANTHER" id="PTHR30582">
    <property type="entry name" value="L,D-TRANSPEPTIDASE"/>
    <property type="match status" value="1"/>
</dbReference>
<evidence type="ECO:0000256" key="8">
    <source>
        <dbReference type="ARBA" id="ARBA00023316"/>
    </source>
</evidence>
<dbReference type="InterPro" id="IPR050979">
    <property type="entry name" value="LD-transpeptidase"/>
</dbReference>
<reference evidence="13 14" key="1">
    <citation type="submission" date="2017-02" db="EMBL/GenBank/DDBJ databases">
        <authorList>
            <person name="Peterson S.W."/>
        </authorList>
    </citation>
    <scope>NUCLEOTIDE SEQUENCE [LARGE SCALE GENOMIC DNA]</scope>
    <source>
        <strain evidence="13 14">USBA 369</strain>
    </source>
</reference>
<feature type="signal peptide" evidence="11">
    <location>
        <begin position="1"/>
        <end position="24"/>
    </location>
</feature>
<dbReference type="GO" id="GO:0016757">
    <property type="term" value="F:glycosyltransferase activity"/>
    <property type="evidence" value="ECO:0007669"/>
    <property type="project" value="UniProtKB-KW"/>
</dbReference>
<dbReference type="EMBL" id="FUXL01000021">
    <property type="protein sequence ID" value="SKA36840.1"/>
    <property type="molecule type" value="Genomic_DNA"/>
</dbReference>
<evidence type="ECO:0000256" key="10">
    <source>
        <dbReference type="SAM" id="MobiDB-lite"/>
    </source>
</evidence>
<protein>
    <submittedName>
        <fullName evidence="13">Lipoprotein-anchoring transpeptidase ErfK/SrfK</fullName>
    </submittedName>
</protein>
<evidence type="ECO:0000256" key="9">
    <source>
        <dbReference type="PROSITE-ProRule" id="PRU01373"/>
    </source>
</evidence>
<feature type="domain" description="L,D-TPase catalytic" evidence="12">
    <location>
        <begin position="99"/>
        <end position="236"/>
    </location>
</feature>
<dbReference type="GO" id="GO:0071555">
    <property type="term" value="P:cell wall organization"/>
    <property type="evidence" value="ECO:0007669"/>
    <property type="project" value="UniProtKB-UniRule"/>
</dbReference>
<keyword evidence="8 9" id="KW-0961">Cell wall biogenesis/degradation</keyword>
<dbReference type="InterPro" id="IPR038063">
    <property type="entry name" value="Transpep_catalytic_dom"/>
</dbReference>
<keyword evidence="14" id="KW-1185">Reference proteome</keyword>
<organism evidence="13 14">
    <name type="scientific">Consotaella salsifontis</name>
    <dbReference type="NCBI Taxonomy" id="1365950"/>
    <lineage>
        <taxon>Bacteria</taxon>
        <taxon>Pseudomonadati</taxon>
        <taxon>Pseudomonadota</taxon>
        <taxon>Alphaproteobacteria</taxon>
        <taxon>Hyphomicrobiales</taxon>
        <taxon>Aurantimonadaceae</taxon>
        <taxon>Consotaella</taxon>
    </lineage>
</organism>
<evidence type="ECO:0000256" key="6">
    <source>
        <dbReference type="ARBA" id="ARBA00022960"/>
    </source>
</evidence>
<feature type="active site" description="Proton donor/acceptor" evidence="9">
    <location>
        <position position="196"/>
    </location>
</feature>
<dbReference type="GO" id="GO:0071972">
    <property type="term" value="F:peptidoglycan L,D-transpeptidase activity"/>
    <property type="evidence" value="ECO:0007669"/>
    <property type="project" value="TreeGrafter"/>
</dbReference>
<keyword evidence="3" id="KW-0328">Glycosyltransferase</keyword>
<evidence type="ECO:0000313" key="13">
    <source>
        <dbReference type="EMBL" id="SKA36840.1"/>
    </source>
</evidence>
<evidence type="ECO:0000256" key="5">
    <source>
        <dbReference type="ARBA" id="ARBA00022801"/>
    </source>
</evidence>
<accession>A0A1T4T8J5</accession>
<comment type="similarity">
    <text evidence="2">Belongs to the YkuD family.</text>
</comment>
<keyword evidence="7 9" id="KW-0573">Peptidoglycan synthesis</keyword>
<dbReference type="CDD" id="cd16913">
    <property type="entry name" value="YkuD_like"/>
    <property type="match status" value="1"/>
</dbReference>
<evidence type="ECO:0000256" key="11">
    <source>
        <dbReference type="SAM" id="SignalP"/>
    </source>
</evidence>
<dbReference type="OrthoDB" id="8402157at2"/>
<dbReference type="AlphaFoldDB" id="A0A1T4T8J5"/>
<dbReference type="Proteomes" id="UP000190135">
    <property type="component" value="Unassembled WGS sequence"/>
</dbReference>
<comment type="pathway">
    <text evidence="1 9">Cell wall biogenesis; peptidoglycan biosynthesis.</text>
</comment>
<dbReference type="FunFam" id="2.40.440.10:FF:000002">
    <property type="entry name" value="L,D-transpeptidase ErfK/SrfK"/>
    <property type="match status" value="1"/>
</dbReference>
<dbReference type="SUPFAM" id="SSF141523">
    <property type="entry name" value="L,D-transpeptidase catalytic domain-like"/>
    <property type="match status" value="1"/>
</dbReference>
<evidence type="ECO:0000256" key="1">
    <source>
        <dbReference type="ARBA" id="ARBA00004752"/>
    </source>
</evidence>
<evidence type="ECO:0000313" key="14">
    <source>
        <dbReference type="Proteomes" id="UP000190135"/>
    </source>
</evidence>
<evidence type="ECO:0000256" key="4">
    <source>
        <dbReference type="ARBA" id="ARBA00022679"/>
    </source>
</evidence>
<evidence type="ECO:0000256" key="3">
    <source>
        <dbReference type="ARBA" id="ARBA00022676"/>
    </source>
</evidence>
<dbReference type="GO" id="GO:0008360">
    <property type="term" value="P:regulation of cell shape"/>
    <property type="evidence" value="ECO:0007669"/>
    <property type="project" value="UniProtKB-UniRule"/>
</dbReference>
<keyword evidence="5" id="KW-0378">Hydrolase</keyword>
<sequence>MTKSSIFLGAAFAAALVVTLSGCASTDQSASNASRAIARVTSAYANPTPPDGGTFGAVPATAYAAMEDDGLKLPAVPTAKIDPKFLRQRVIYASDYEPGTVVVDTPHRFLYVVERGGTAMRYGIGVGKDGFSWSGEAKIGDKQHWPKWFPPNEMIDRRPDLEPYRGVGMDPGLTNPLGARALYLHQNGRDTLYRLHGSPEWWSIGKAMSSGCIRLINQDIIDLYERVPPGARVVVLQGKERMVDLNKPAKKSASAKSAAIKTKSKKS</sequence>
<evidence type="ECO:0000256" key="2">
    <source>
        <dbReference type="ARBA" id="ARBA00005992"/>
    </source>
</evidence>
<dbReference type="InterPro" id="IPR005490">
    <property type="entry name" value="LD_TPept_cat_dom"/>
</dbReference>
<feature type="chain" id="PRO_5012233630" evidence="11">
    <location>
        <begin position="25"/>
        <end position="267"/>
    </location>
</feature>
<evidence type="ECO:0000256" key="7">
    <source>
        <dbReference type="ARBA" id="ARBA00022984"/>
    </source>
</evidence>
<dbReference type="PROSITE" id="PS52029">
    <property type="entry name" value="LD_TPASE"/>
    <property type="match status" value="1"/>
</dbReference>
<keyword evidence="13" id="KW-0449">Lipoprotein</keyword>
<keyword evidence="6 9" id="KW-0133">Cell shape</keyword>
<dbReference type="GO" id="GO:0005576">
    <property type="term" value="C:extracellular region"/>
    <property type="evidence" value="ECO:0007669"/>
    <property type="project" value="TreeGrafter"/>
</dbReference>